<dbReference type="Proteomes" id="UP001295463">
    <property type="component" value="Chromosome"/>
</dbReference>
<accession>A0ABM9D937</accession>
<keyword evidence="1" id="KW-0472">Membrane</keyword>
<organism evidence="3 4">
    <name type="scientific">Trichlorobacter ammonificans</name>
    <dbReference type="NCBI Taxonomy" id="2916410"/>
    <lineage>
        <taxon>Bacteria</taxon>
        <taxon>Pseudomonadati</taxon>
        <taxon>Thermodesulfobacteriota</taxon>
        <taxon>Desulfuromonadia</taxon>
        <taxon>Geobacterales</taxon>
        <taxon>Geobacteraceae</taxon>
        <taxon>Trichlorobacter</taxon>
    </lineage>
</organism>
<name>A0ABM9D937_9BACT</name>
<dbReference type="RefSeq" id="WP_305732551.1">
    <property type="nucleotide sequence ID" value="NZ_OW150024.1"/>
</dbReference>
<dbReference type="PANTHER" id="PTHR42208">
    <property type="entry name" value="HEAVY METAL TRANSPORTER-RELATED"/>
    <property type="match status" value="1"/>
</dbReference>
<evidence type="ECO:0000313" key="4">
    <source>
        <dbReference type="Proteomes" id="UP001295463"/>
    </source>
</evidence>
<dbReference type="Pfam" id="PF13386">
    <property type="entry name" value="DsbD_2"/>
    <property type="match status" value="1"/>
</dbReference>
<evidence type="ECO:0000259" key="2">
    <source>
        <dbReference type="Pfam" id="PF13386"/>
    </source>
</evidence>
<gene>
    <name evidence="3" type="ORF">GEAMG1_1917</name>
</gene>
<keyword evidence="1" id="KW-0812">Transmembrane</keyword>
<keyword evidence="4" id="KW-1185">Reference proteome</keyword>
<protein>
    <submittedName>
        <fullName evidence="3">Heavy-metal-associated domain (N-terminus) and membrane-bounded cytochrome biogenesis cycZ-like domain, membrane copper tolerance protein</fullName>
    </submittedName>
</protein>
<sequence length="228" mass="23358">MTEIWLAFLAGLAGSFHCIGMCGGIVAALSMAASSGSSRSRALSLLMYNIGRITTYTLLGVAAGLIGASLSLPAMRAVGVWLGLAANLMVITIGLASAFGFSWGLNSLESGSARFFAGPLRRAVSGDSSLAFLPVGLLLGFLPCGMIYGPLAVAASNGSPLRGGVMMLALGLGTVPILMVFGSATGAISAVFRSVMFRLLGVLIAAIGLMGLLRVLKRMGMIYGFNLW</sequence>
<feature type="domain" description="Urease accessory protein UreH-like transmembrane" evidence="2">
    <location>
        <begin position="7"/>
        <end position="209"/>
    </location>
</feature>
<evidence type="ECO:0000256" key="1">
    <source>
        <dbReference type="SAM" id="Phobius"/>
    </source>
</evidence>
<reference evidence="3 4" key="1">
    <citation type="submission" date="2022-03" db="EMBL/GenBank/DDBJ databases">
        <authorList>
            <person name="Koch H."/>
        </authorList>
    </citation>
    <scope>NUCLEOTIDE SEQUENCE [LARGE SCALE GENOMIC DNA]</scope>
    <source>
        <strain evidence="3 4">G1</strain>
    </source>
</reference>
<dbReference type="EMBL" id="OW150024">
    <property type="protein sequence ID" value="CAH2031752.1"/>
    <property type="molecule type" value="Genomic_DNA"/>
</dbReference>
<feature type="transmembrane region" description="Helical" evidence="1">
    <location>
        <begin position="195"/>
        <end position="216"/>
    </location>
</feature>
<feature type="transmembrane region" description="Helical" evidence="1">
    <location>
        <begin position="130"/>
        <end position="153"/>
    </location>
</feature>
<feature type="transmembrane region" description="Helical" evidence="1">
    <location>
        <begin position="81"/>
        <end position="105"/>
    </location>
</feature>
<dbReference type="PANTHER" id="PTHR42208:SF1">
    <property type="entry name" value="HEAVY METAL TRANSPORTER"/>
    <property type="match status" value="1"/>
</dbReference>
<evidence type="ECO:0000313" key="3">
    <source>
        <dbReference type="EMBL" id="CAH2031752.1"/>
    </source>
</evidence>
<feature type="transmembrane region" description="Helical" evidence="1">
    <location>
        <begin position="165"/>
        <end position="189"/>
    </location>
</feature>
<dbReference type="InterPro" id="IPR039447">
    <property type="entry name" value="UreH-like_TM_dom"/>
</dbReference>
<proteinExistence type="predicted"/>
<feature type="transmembrane region" description="Helical" evidence="1">
    <location>
        <begin position="56"/>
        <end position="74"/>
    </location>
</feature>
<keyword evidence="1" id="KW-1133">Transmembrane helix</keyword>